<dbReference type="Gene3D" id="1.10.1270.20">
    <property type="entry name" value="tRNA(m1g37)methyltransferase, domain 2"/>
    <property type="match status" value="1"/>
</dbReference>
<name>A0A381S4X7_9ZZZZ</name>
<evidence type="ECO:0000256" key="5">
    <source>
        <dbReference type="ARBA" id="ARBA00012807"/>
    </source>
</evidence>
<keyword evidence="9" id="KW-0808">Transferase</keyword>
<feature type="domain" description="tRNA methyltransferase TRMD/TRM10-type" evidence="15">
    <location>
        <begin position="1"/>
        <end position="224"/>
    </location>
</feature>
<evidence type="ECO:0000256" key="14">
    <source>
        <dbReference type="ARBA" id="ARBA00047783"/>
    </source>
</evidence>
<protein>
    <recommendedName>
        <fullName evidence="6">tRNA (guanine-N(1)-)-methyltransferase</fullName>
        <ecNumber evidence="5">2.1.1.228</ecNumber>
    </recommendedName>
    <alternativeName>
        <fullName evidence="12">M1G-methyltransferase</fullName>
    </alternativeName>
    <alternativeName>
        <fullName evidence="13">tRNA [GM37] methyltransferase</fullName>
    </alternativeName>
</protein>
<dbReference type="Gene3D" id="3.40.1280.10">
    <property type="match status" value="1"/>
</dbReference>
<comment type="similarity">
    <text evidence="3">Belongs to the RNA methyltransferase TrmD family.</text>
</comment>
<keyword evidence="11" id="KW-0819">tRNA processing</keyword>
<sequence length="249" mass="28391">MRIDIVSIFPEMFEAVTCCGSVRRAIECRALDLRLWDPRDSTDDNYRRVDDRPYGGGPGMVMLAEPLTKTLRRLREDGAQGRVIHLTPQGASLEQDRIRDLANLSGLVLLTGRYEGIDERLIEQEVDEEISIGDYVLAGGELPAMVLIEGLVRYLPGVLGNDESVMAESFSEGLLDWPHYTRPEHFSGRVVPSVLLGGNHEAIRRWRLQQALGRTWKRRPDLMERLVLNEEQHELLASYQREQIDEEIL</sequence>
<dbReference type="InterPro" id="IPR029028">
    <property type="entry name" value="Alpha/beta_knot_MTases"/>
</dbReference>
<dbReference type="InterPro" id="IPR002649">
    <property type="entry name" value="tRNA_m1G_MeTrfase_TrmD"/>
</dbReference>
<evidence type="ECO:0000256" key="10">
    <source>
        <dbReference type="ARBA" id="ARBA00022691"/>
    </source>
</evidence>
<dbReference type="PIRSF" id="PIRSF000386">
    <property type="entry name" value="tRNA_mtase"/>
    <property type="match status" value="1"/>
</dbReference>
<dbReference type="PANTHER" id="PTHR46417:SF1">
    <property type="entry name" value="TRNA (GUANINE-N(1)-)-METHYLTRANSFERASE"/>
    <property type="match status" value="1"/>
</dbReference>
<dbReference type="GO" id="GO:0005829">
    <property type="term" value="C:cytosol"/>
    <property type="evidence" value="ECO:0007669"/>
    <property type="project" value="TreeGrafter"/>
</dbReference>
<keyword evidence="8" id="KW-0489">Methyltransferase</keyword>
<evidence type="ECO:0000256" key="9">
    <source>
        <dbReference type="ARBA" id="ARBA00022679"/>
    </source>
</evidence>
<dbReference type="AlphaFoldDB" id="A0A381S4X7"/>
<dbReference type="HAMAP" id="MF_00605">
    <property type="entry name" value="TrmD"/>
    <property type="match status" value="1"/>
</dbReference>
<dbReference type="InterPro" id="IPR029026">
    <property type="entry name" value="tRNA_m1G_MTases_N"/>
</dbReference>
<evidence type="ECO:0000313" key="16">
    <source>
        <dbReference type="EMBL" id="SUZ97287.1"/>
    </source>
</evidence>
<evidence type="ECO:0000256" key="7">
    <source>
        <dbReference type="ARBA" id="ARBA00022490"/>
    </source>
</evidence>
<dbReference type="GO" id="GO:0052906">
    <property type="term" value="F:tRNA (guanine(37)-N1)-methyltransferase activity"/>
    <property type="evidence" value="ECO:0007669"/>
    <property type="project" value="UniProtKB-EC"/>
</dbReference>
<evidence type="ECO:0000256" key="2">
    <source>
        <dbReference type="ARBA" id="ARBA00004496"/>
    </source>
</evidence>
<evidence type="ECO:0000256" key="3">
    <source>
        <dbReference type="ARBA" id="ARBA00007630"/>
    </source>
</evidence>
<dbReference type="FunFam" id="3.40.1280.10:FF:000001">
    <property type="entry name" value="tRNA (guanine-N(1)-)-methyltransferase"/>
    <property type="match status" value="1"/>
</dbReference>
<comment type="function">
    <text evidence="1">Specifically methylates guanosine-37 in various tRNAs.</text>
</comment>
<dbReference type="EC" id="2.1.1.228" evidence="5"/>
<comment type="catalytic activity">
    <reaction evidence="14">
        <text>guanosine(37) in tRNA + S-adenosyl-L-methionine = N(1)-methylguanosine(37) in tRNA + S-adenosyl-L-homocysteine + H(+)</text>
        <dbReference type="Rhea" id="RHEA:36899"/>
        <dbReference type="Rhea" id="RHEA-COMP:10145"/>
        <dbReference type="Rhea" id="RHEA-COMP:10147"/>
        <dbReference type="ChEBI" id="CHEBI:15378"/>
        <dbReference type="ChEBI" id="CHEBI:57856"/>
        <dbReference type="ChEBI" id="CHEBI:59789"/>
        <dbReference type="ChEBI" id="CHEBI:73542"/>
        <dbReference type="ChEBI" id="CHEBI:74269"/>
        <dbReference type="EC" id="2.1.1.228"/>
    </reaction>
</comment>
<dbReference type="InterPro" id="IPR023148">
    <property type="entry name" value="tRNA_m1G_MeTrfase_C_sf"/>
</dbReference>
<dbReference type="NCBIfam" id="NF000648">
    <property type="entry name" value="PRK00026.1"/>
    <property type="match status" value="1"/>
</dbReference>
<evidence type="ECO:0000256" key="1">
    <source>
        <dbReference type="ARBA" id="ARBA00002634"/>
    </source>
</evidence>
<dbReference type="PANTHER" id="PTHR46417">
    <property type="entry name" value="TRNA (GUANINE-N(1)-)-METHYLTRANSFERASE"/>
    <property type="match status" value="1"/>
</dbReference>
<evidence type="ECO:0000256" key="13">
    <source>
        <dbReference type="ARBA" id="ARBA00033392"/>
    </source>
</evidence>
<evidence type="ECO:0000256" key="11">
    <source>
        <dbReference type="ARBA" id="ARBA00022694"/>
    </source>
</evidence>
<evidence type="ECO:0000256" key="6">
    <source>
        <dbReference type="ARBA" id="ARBA00014679"/>
    </source>
</evidence>
<dbReference type="GO" id="GO:0002939">
    <property type="term" value="P:tRNA N1-guanine methylation"/>
    <property type="evidence" value="ECO:0007669"/>
    <property type="project" value="TreeGrafter"/>
</dbReference>
<proteinExistence type="inferred from homology"/>
<keyword evidence="10" id="KW-0949">S-adenosyl-L-methionine</keyword>
<evidence type="ECO:0000259" key="15">
    <source>
        <dbReference type="Pfam" id="PF01746"/>
    </source>
</evidence>
<dbReference type="EMBL" id="UINC01002494">
    <property type="protein sequence ID" value="SUZ97287.1"/>
    <property type="molecule type" value="Genomic_DNA"/>
</dbReference>
<accession>A0A381S4X7</accession>
<dbReference type="Pfam" id="PF01746">
    <property type="entry name" value="tRNA_m1G_MT"/>
    <property type="match status" value="1"/>
</dbReference>
<evidence type="ECO:0000256" key="4">
    <source>
        <dbReference type="ARBA" id="ARBA00011738"/>
    </source>
</evidence>
<comment type="subcellular location">
    <subcellularLocation>
        <location evidence="2">Cytoplasm</location>
    </subcellularLocation>
</comment>
<keyword evidence="7" id="KW-0963">Cytoplasm</keyword>
<evidence type="ECO:0000256" key="12">
    <source>
        <dbReference type="ARBA" id="ARBA00029736"/>
    </source>
</evidence>
<dbReference type="CDD" id="cd18080">
    <property type="entry name" value="TrmD-like"/>
    <property type="match status" value="1"/>
</dbReference>
<dbReference type="FunFam" id="1.10.1270.20:FF:000001">
    <property type="entry name" value="tRNA (guanine-N(1)-)-methyltransferase"/>
    <property type="match status" value="1"/>
</dbReference>
<gene>
    <name evidence="16" type="ORF">METZ01_LOCUS50141</name>
</gene>
<dbReference type="SUPFAM" id="SSF75217">
    <property type="entry name" value="alpha/beta knot"/>
    <property type="match status" value="1"/>
</dbReference>
<evidence type="ECO:0000256" key="8">
    <source>
        <dbReference type="ARBA" id="ARBA00022603"/>
    </source>
</evidence>
<dbReference type="InterPro" id="IPR016009">
    <property type="entry name" value="tRNA_MeTrfase_TRMD/TRM10"/>
</dbReference>
<organism evidence="16">
    <name type="scientific">marine metagenome</name>
    <dbReference type="NCBI Taxonomy" id="408172"/>
    <lineage>
        <taxon>unclassified sequences</taxon>
        <taxon>metagenomes</taxon>
        <taxon>ecological metagenomes</taxon>
    </lineage>
</organism>
<comment type="subunit">
    <text evidence="4">Homodimer.</text>
</comment>
<reference evidence="16" key="1">
    <citation type="submission" date="2018-05" db="EMBL/GenBank/DDBJ databases">
        <authorList>
            <person name="Lanie J.A."/>
            <person name="Ng W.-L."/>
            <person name="Kazmierczak K.M."/>
            <person name="Andrzejewski T.M."/>
            <person name="Davidsen T.M."/>
            <person name="Wayne K.J."/>
            <person name="Tettelin H."/>
            <person name="Glass J.I."/>
            <person name="Rusch D."/>
            <person name="Podicherti R."/>
            <person name="Tsui H.-C.T."/>
            <person name="Winkler M.E."/>
        </authorList>
    </citation>
    <scope>NUCLEOTIDE SEQUENCE</scope>
</reference>
<dbReference type="NCBIfam" id="TIGR00088">
    <property type="entry name" value="trmD"/>
    <property type="match status" value="1"/>
</dbReference>